<evidence type="ECO:0000313" key="3">
    <source>
        <dbReference type="EMBL" id="EDP48006.1"/>
    </source>
</evidence>
<feature type="region of interest" description="Disordered" evidence="1">
    <location>
        <begin position="126"/>
        <end position="145"/>
    </location>
</feature>
<feature type="signal peptide" evidence="2">
    <location>
        <begin position="1"/>
        <end position="22"/>
    </location>
</feature>
<evidence type="ECO:0000256" key="1">
    <source>
        <dbReference type="SAM" id="MobiDB-lite"/>
    </source>
</evidence>
<feature type="compositionally biased region" description="Low complexity" evidence="1">
    <location>
        <begin position="166"/>
        <end position="201"/>
    </location>
</feature>
<name>B0YBM5_ASPFC</name>
<evidence type="ECO:0000256" key="2">
    <source>
        <dbReference type="SAM" id="SignalP"/>
    </source>
</evidence>
<evidence type="ECO:0008006" key="5">
    <source>
        <dbReference type="Google" id="ProtNLM"/>
    </source>
</evidence>
<dbReference type="AlphaFoldDB" id="B0YBM5"/>
<sequence length="233" mass="23766">MKWSTVLPLAISTLSVLPSTSAWEVTWTDADNQKHSQSGTGPSDCIVIDNPKGNVFKIDSQGEKGINMLLFSNNKCDGKPSGQATEIFSKASSQDLLGFQVVALSTEPTATATTGKSVSRVATTFPASETASTGASDDGSMTIQPTDKMTIQPAGEMTIQPTDEMSTTAAATATATATTTSTPESSSTASSTTSSAASGTTSNAAGQLVALNGDTVKGIIGTVFGLGLVQWII</sequence>
<keyword evidence="4" id="KW-1185">Reference proteome</keyword>
<feature type="chain" id="PRO_5002760582" description="GPI anchored protein" evidence="2">
    <location>
        <begin position="23"/>
        <end position="233"/>
    </location>
</feature>
<dbReference type="OrthoDB" id="4368092at2759"/>
<dbReference type="HOGENOM" id="CLU_085101_0_0_1"/>
<protein>
    <recommendedName>
        <fullName evidence="5">GPI anchored protein</fullName>
    </recommendedName>
</protein>
<keyword evidence="2" id="KW-0732">Signal</keyword>
<reference evidence="3 4" key="1">
    <citation type="journal article" date="2008" name="PLoS Genet.">
        <title>Genomic islands in the pathogenic filamentous fungus Aspergillus fumigatus.</title>
        <authorList>
            <person name="Fedorova N.D."/>
            <person name="Khaldi N."/>
            <person name="Joardar V.S."/>
            <person name="Maiti R."/>
            <person name="Amedeo P."/>
            <person name="Anderson M.J."/>
            <person name="Crabtree J."/>
            <person name="Silva J.C."/>
            <person name="Badger J.H."/>
            <person name="Albarraq A."/>
            <person name="Angiuoli S."/>
            <person name="Bussey H."/>
            <person name="Bowyer P."/>
            <person name="Cotty P.J."/>
            <person name="Dyer P.S."/>
            <person name="Egan A."/>
            <person name="Galens K."/>
            <person name="Fraser-Liggett C.M."/>
            <person name="Haas B.J."/>
            <person name="Inman J.M."/>
            <person name="Kent R."/>
            <person name="Lemieux S."/>
            <person name="Malavazi I."/>
            <person name="Orvis J."/>
            <person name="Roemer T."/>
            <person name="Ronning C.M."/>
            <person name="Sundaram J.P."/>
            <person name="Sutton G."/>
            <person name="Turner G."/>
            <person name="Venter J.C."/>
            <person name="White O.R."/>
            <person name="Whitty B.R."/>
            <person name="Youngman P."/>
            <person name="Wolfe K.H."/>
            <person name="Goldman G.H."/>
            <person name="Wortman J.R."/>
            <person name="Jiang B."/>
            <person name="Denning D.W."/>
            <person name="Nierman W.C."/>
        </authorList>
    </citation>
    <scope>NUCLEOTIDE SEQUENCE [LARGE SCALE GENOMIC DNA]</scope>
    <source>
        <strain evidence="4">CBS 144.89 / FGSC A1163 / CEA10</strain>
    </source>
</reference>
<proteinExistence type="predicted"/>
<organism evidence="3 4">
    <name type="scientific">Aspergillus fumigatus (strain CBS 144.89 / FGSC A1163 / CEA10)</name>
    <name type="common">Neosartorya fumigata</name>
    <dbReference type="NCBI Taxonomy" id="451804"/>
    <lineage>
        <taxon>Eukaryota</taxon>
        <taxon>Fungi</taxon>
        <taxon>Dikarya</taxon>
        <taxon>Ascomycota</taxon>
        <taxon>Pezizomycotina</taxon>
        <taxon>Eurotiomycetes</taxon>
        <taxon>Eurotiomycetidae</taxon>
        <taxon>Eurotiales</taxon>
        <taxon>Aspergillaceae</taxon>
        <taxon>Aspergillus</taxon>
        <taxon>Aspergillus subgen. Fumigati</taxon>
    </lineage>
</organism>
<evidence type="ECO:0000313" key="4">
    <source>
        <dbReference type="Proteomes" id="UP000001699"/>
    </source>
</evidence>
<feature type="region of interest" description="Disordered" evidence="1">
    <location>
        <begin position="165"/>
        <end position="201"/>
    </location>
</feature>
<dbReference type="EMBL" id="DS499601">
    <property type="protein sequence ID" value="EDP48006.1"/>
    <property type="molecule type" value="Genomic_DNA"/>
</dbReference>
<dbReference type="VEuPathDB" id="FungiDB:AFUB_087170"/>
<gene>
    <name evidence="3" type="ORF">AFUB_087170</name>
</gene>
<accession>B0YBM5</accession>
<dbReference type="Proteomes" id="UP000001699">
    <property type="component" value="Unassembled WGS sequence"/>
</dbReference>